<dbReference type="EMBL" id="JACHBT010000002">
    <property type="protein sequence ID" value="MBB6503556.1"/>
    <property type="molecule type" value="Genomic_DNA"/>
</dbReference>
<accession>A0A7X0J9F8</accession>
<evidence type="ECO:0000313" key="2">
    <source>
        <dbReference type="Proteomes" id="UP000522313"/>
    </source>
</evidence>
<protein>
    <recommendedName>
        <fullName evidence="3">DUF4267 domain-containing protein</fullName>
    </recommendedName>
</protein>
<evidence type="ECO:0000313" key="1">
    <source>
        <dbReference type="EMBL" id="MBB6503556.1"/>
    </source>
</evidence>
<sequence>MNYKGLSVGLGLFSLALGAAELFAPRRIARRLDAEDHRGLVRGFGLREVVSGLGILASPAASATVWNRVAGDAMDMGALALAARRSPRNRAIWGTIAFVAATTALDVLTARGLDEETGKLSPLRAPAMV</sequence>
<dbReference type="RefSeq" id="WP_184504002.1">
    <property type="nucleotide sequence ID" value="NZ_JACHBT010000002.1"/>
</dbReference>
<reference evidence="1 2" key="2">
    <citation type="submission" date="2020-08" db="EMBL/GenBank/DDBJ databases">
        <authorList>
            <person name="Partida-Martinez L."/>
            <person name="Huntemann M."/>
            <person name="Clum A."/>
            <person name="Wang J."/>
            <person name="Palaniappan K."/>
            <person name="Ritter S."/>
            <person name="Chen I.-M."/>
            <person name="Stamatis D."/>
            <person name="Reddy T."/>
            <person name="O'Malley R."/>
            <person name="Daum C."/>
            <person name="Shapiro N."/>
            <person name="Ivanova N."/>
            <person name="Kyrpides N."/>
            <person name="Woyke T."/>
        </authorList>
    </citation>
    <scope>NUCLEOTIDE SEQUENCE [LARGE SCALE GENOMIC DNA]</scope>
    <source>
        <strain evidence="1 2">AS3.13</strain>
    </source>
</reference>
<evidence type="ECO:0008006" key="3">
    <source>
        <dbReference type="Google" id="ProtNLM"/>
    </source>
</evidence>
<dbReference type="Proteomes" id="UP000522313">
    <property type="component" value="Unassembled WGS sequence"/>
</dbReference>
<comment type="caution">
    <text evidence="1">The sequence shown here is derived from an EMBL/GenBank/DDBJ whole genome shotgun (WGS) entry which is preliminary data.</text>
</comment>
<gene>
    <name evidence="1" type="ORF">F4693_000509</name>
</gene>
<name>A0A7X0J9F8_9SPHN</name>
<dbReference type="AlphaFoldDB" id="A0A7X0J9F8"/>
<reference evidence="1 2" key="1">
    <citation type="submission" date="2020-08" db="EMBL/GenBank/DDBJ databases">
        <title>The Agave Microbiome: Exploring the role of microbial communities in plant adaptations to desert environments.</title>
        <authorList>
            <person name="Partida-Martinez L.P."/>
        </authorList>
    </citation>
    <scope>NUCLEOTIDE SEQUENCE [LARGE SCALE GENOMIC DNA]</scope>
    <source>
        <strain evidence="1 2">AS3.13</strain>
    </source>
</reference>
<organism evidence="1 2">
    <name type="scientific">Sphingomonas endophytica</name>
    <dbReference type="NCBI Taxonomy" id="869719"/>
    <lineage>
        <taxon>Bacteria</taxon>
        <taxon>Pseudomonadati</taxon>
        <taxon>Pseudomonadota</taxon>
        <taxon>Alphaproteobacteria</taxon>
        <taxon>Sphingomonadales</taxon>
        <taxon>Sphingomonadaceae</taxon>
        <taxon>Sphingomonas</taxon>
    </lineage>
</organism>
<proteinExistence type="predicted"/>